<keyword evidence="3" id="KW-1185">Reference proteome</keyword>
<evidence type="ECO:0000256" key="1">
    <source>
        <dbReference type="SAM" id="MobiDB-lite"/>
    </source>
</evidence>
<accession>A0A7J7C1M1</accession>
<reference evidence="2 3" key="1">
    <citation type="journal article" date="2020" name="Nat. Commun.">
        <title>Genome of Tripterygium wilfordii and identification of cytochrome P450 involved in triptolide biosynthesis.</title>
        <authorList>
            <person name="Tu L."/>
            <person name="Su P."/>
            <person name="Zhang Z."/>
            <person name="Gao L."/>
            <person name="Wang J."/>
            <person name="Hu T."/>
            <person name="Zhou J."/>
            <person name="Zhang Y."/>
            <person name="Zhao Y."/>
            <person name="Liu Y."/>
            <person name="Song Y."/>
            <person name="Tong Y."/>
            <person name="Lu Y."/>
            <person name="Yang J."/>
            <person name="Xu C."/>
            <person name="Jia M."/>
            <person name="Peters R.J."/>
            <person name="Huang L."/>
            <person name="Gao W."/>
        </authorList>
    </citation>
    <scope>NUCLEOTIDE SEQUENCE [LARGE SCALE GENOMIC DNA]</scope>
    <source>
        <strain evidence="3">cv. XIE 37</strain>
        <tissue evidence="2">Leaf</tissue>
    </source>
</reference>
<feature type="region of interest" description="Disordered" evidence="1">
    <location>
        <begin position="154"/>
        <end position="182"/>
    </location>
</feature>
<dbReference type="AlphaFoldDB" id="A0A7J7C1M1"/>
<dbReference type="Proteomes" id="UP000593562">
    <property type="component" value="Unassembled WGS sequence"/>
</dbReference>
<protein>
    <submittedName>
        <fullName evidence="2">Uncharacterized protein</fullName>
    </submittedName>
</protein>
<evidence type="ECO:0000313" key="2">
    <source>
        <dbReference type="EMBL" id="KAF5728023.1"/>
    </source>
</evidence>
<dbReference type="InParanoid" id="A0A7J7C1M1"/>
<dbReference type="EMBL" id="JAAARO010000021">
    <property type="protein sequence ID" value="KAF5728023.1"/>
    <property type="molecule type" value="Genomic_DNA"/>
</dbReference>
<comment type="caution">
    <text evidence="2">The sequence shown here is derived from an EMBL/GenBank/DDBJ whole genome shotgun (WGS) entry which is preliminary data.</text>
</comment>
<organism evidence="2 3">
    <name type="scientific">Tripterygium wilfordii</name>
    <name type="common">Thunder God vine</name>
    <dbReference type="NCBI Taxonomy" id="458696"/>
    <lineage>
        <taxon>Eukaryota</taxon>
        <taxon>Viridiplantae</taxon>
        <taxon>Streptophyta</taxon>
        <taxon>Embryophyta</taxon>
        <taxon>Tracheophyta</taxon>
        <taxon>Spermatophyta</taxon>
        <taxon>Magnoliopsida</taxon>
        <taxon>eudicotyledons</taxon>
        <taxon>Gunneridae</taxon>
        <taxon>Pentapetalae</taxon>
        <taxon>rosids</taxon>
        <taxon>fabids</taxon>
        <taxon>Celastrales</taxon>
        <taxon>Celastraceae</taxon>
        <taxon>Tripterygium</taxon>
    </lineage>
</organism>
<evidence type="ECO:0000313" key="3">
    <source>
        <dbReference type="Proteomes" id="UP000593562"/>
    </source>
</evidence>
<gene>
    <name evidence="2" type="ORF">HS088_TW21G00165</name>
</gene>
<sequence length="215" mass="24779">MRLNSRLQKAKSWTWTSKISAAITAMRSLGSHLGTTPNYSFNGLNHCTKYGSSYTTKTNRQASSARSSLGETRKIHEKSIIYLEDMELKSLKQKERIRKHEHEHLKKQSTSSDKMEKLYIDKSCSNRKTIPPKIRSRWLSTGDALAYNQSQLSARDSRSFDGSVHTMKEKRGNSPGHVHPKLPNYEDVVAKLTDIKREHKQGQSFSRYSLFMRRM</sequence>
<name>A0A7J7C1M1_TRIWF</name>
<proteinExistence type="predicted"/>